<feature type="transmembrane region" description="Helical" evidence="1">
    <location>
        <begin position="88"/>
        <end position="107"/>
    </location>
</feature>
<accession>A0A3B0RZS8</accession>
<protein>
    <recommendedName>
        <fullName evidence="3">Amino acid permease/ SLC12A domain-containing protein</fullName>
    </recommendedName>
</protein>
<feature type="non-terminal residue" evidence="2">
    <location>
        <position position="1"/>
    </location>
</feature>
<evidence type="ECO:0000256" key="1">
    <source>
        <dbReference type="SAM" id="Phobius"/>
    </source>
</evidence>
<dbReference type="EMBL" id="UOEI01000194">
    <property type="protein sequence ID" value="VAV96982.1"/>
    <property type="molecule type" value="Genomic_DNA"/>
</dbReference>
<keyword evidence="1" id="KW-1133">Transmembrane helix</keyword>
<evidence type="ECO:0008006" key="3">
    <source>
        <dbReference type="Google" id="ProtNLM"/>
    </source>
</evidence>
<dbReference type="Gene3D" id="1.20.1740.10">
    <property type="entry name" value="Amino acid/polyamine transporter I"/>
    <property type="match status" value="1"/>
</dbReference>
<organism evidence="2">
    <name type="scientific">hydrothermal vent metagenome</name>
    <dbReference type="NCBI Taxonomy" id="652676"/>
    <lineage>
        <taxon>unclassified sequences</taxon>
        <taxon>metagenomes</taxon>
        <taxon>ecological metagenomes</taxon>
    </lineage>
</organism>
<evidence type="ECO:0000313" key="2">
    <source>
        <dbReference type="EMBL" id="VAV96982.1"/>
    </source>
</evidence>
<gene>
    <name evidence="2" type="ORF">MNBD_ACTINO01-1259</name>
</gene>
<feature type="transmembrane region" description="Helical" evidence="1">
    <location>
        <begin position="59"/>
        <end position="76"/>
    </location>
</feature>
<proteinExistence type="predicted"/>
<feature type="transmembrane region" description="Helical" evidence="1">
    <location>
        <begin position="113"/>
        <end position="133"/>
    </location>
</feature>
<reference evidence="2" key="1">
    <citation type="submission" date="2018-06" db="EMBL/GenBank/DDBJ databases">
        <authorList>
            <person name="Zhirakovskaya E."/>
        </authorList>
    </citation>
    <scope>NUCLEOTIDE SEQUENCE</scope>
</reference>
<name>A0A3B0RZS8_9ZZZZ</name>
<dbReference type="AlphaFoldDB" id="A0A3B0RZS8"/>
<keyword evidence="1" id="KW-0812">Transmembrane</keyword>
<keyword evidence="1" id="KW-0472">Membrane</keyword>
<sequence length="150" mass="15460">AINATLYGSARLSYTIATEGELPDRFERITWNEPIGLHVTAGAGLAIAVALPLTSISAVASAVFLAVFTVVNLAAFRASRGAGVRRTVAATGAMGCAASLVVLVVGSATKDPVALIVLVGLLGFALGVEHLVLKRRPQRCDMVLGEPRHG</sequence>